<evidence type="ECO:0000313" key="2">
    <source>
        <dbReference type="Proteomes" id="UP001589844"/>
    </source>
</evidence>
<evidence type="ECO:0000313" key="1">
    <source>
        <dbReference type="EMBL" id="MFC0350366.1"/>
    </source>
</evidence>
<organism evidence="1 2">
    <name type="scientific">Undibacterium danionis</name>
    <dbReference type="NCBI Taxonomy" id="1812100"/>
    <lineage>
        <taxon>Bacteria</taxon>
        <taxon>Pseudomonadati</taxon>
        <taxon>Pseudomonadota</taxon>
        <taxon>Betaproteobacteria</taxon>
        <taxon>Burkholderiales</taxon>
        <taxon>Oxalobacteraceae</taxon>
        <taxon>Undibacterium</taxon>
    </lineage>
</organism>
<dbReference type="Proteomes" id="UP001589844">
    <property type="component" value="Unassembled WGS sequence"/>
</dbReference>
<name>A0ABV6IH81_9BURK</name>
<protein>
    <submittedName>
        <fullName evidence="1">Uncharacterized protein</fullName>
    </submittedName>
</protein>
<accession>A0ABV6IH81</accession>
<proteinExistence type="predicted"/>
<dbReference type="EMBL" id="JBHLXJ010000012">
    <property type="protein sequence ID" value="MFC0350366.1"/>
    <property type="molecule type" value="Genomic_DNA"/>
</dbReference>
<sequence>MSSIGLIFREDRELSALPEDWIPESLGSRLSVAQALEECLTLAKKPLSLSLRLEGKEESEEPRTISVSGVWGENELALIKSVCERLSARFDDAESGEFVEI</sequence>
<keyword evidence="2" id="KW-1185">Reference proteome</keyword>
<dbReference type="RefSeq" id="WP_390212588.1">
    <property type="nucleotide sequence ID" value="NZ_JBHLXJ010000012.1"/>
</dbReference>
<reference evidence="1 2" key="1">
    <citation type="submission" date="2024-09" db="EMBL/GenBank/DDBJ databases">
        <authorList>
            <person name="Sun Q."/>
            <person name="Mori K."/>
        </authorList>
    </citation>
    <scope>NUCLEOTIDE SEQUENCE [LARGE SCALE GENOMIC DNA]</scope>
    <source>
        <strain evidence="1 2">CCM 8677</strain>
    </source>
</reference>
<gene>
    <name evidence="1" type="ORF">ACFFJH_11155</name>
</gene>
<comment type="caution">
    <text evidence="1">The sequence shown here is derived from an EMBL/GenBank/DDBJ whole genome shotgun (WGS) entry which is preliminary data.</text>
</comment>